<sequence length="61" mass="6500">GGGDGAGFRPMLVLQVALVVVGVMECRFLDRKGEFPFSARGGSPPGFRWHLVVLVTGLKLT</sequence>
<keyword evidence="1" id="KW-0732">Signal</keyword>
<gene>
    <name evidence="2" type="ORF">MKW98_008543</name>
</gene>
<dbReference type="AlphaFoldDB" id="A0AAD4XVH3"/>
<dbReference type="EMBL" id="JAJJMB010002922">
    <property type="protein sequence ID" value="KAI3950098.1"/>
    <property type="molecule type" value="Genomic_DNA"/>
</dbReference>
<organism evidence="2 3">
    <name type="scientific">Papaver atlanticum</name>
    <dbReference type="NCBI Taxonomy" id="357466"/>
    <lineage>
        <taxon>Eukaryota</taxon>
        <taxon>Viridiplantae</taxon>
        <taxon>Streptophyta</taxon>
        <taxon>Embryophyta</taxon>
        <taxon>Tracheophyta</taxon>
        <taxon>Spermatophyta</taxon>
        <taxon>Magnoliopsida</taxon>
        <taxon>Ranunculales</taxon>
        <taxon>Papaveraceae</taxon>
        <taxon>Papaveroideae</taxon>
        <taxon>Papaver</taxon>
    </lineage>
</organism>
<dbReference type="Proteomes" id="UP001202328">
    <property type="component" value="Unassembled WGS sequence"/>
</dbReference>
<evidence type="ECO:0000313" key="2">
    <source>
        <dbReference type="EMBL" id="KAI3950098.1"/>
    </source>
</evidence>
<feature type="signal peptide" evidence="1">
    <location>
        <begin position="1"/>
        <end position="26"/>
    </location>
</feature>
<comment type="caution">
    <text evidence="2">The sequence shown here is derived from an EMBL/GenBank/DDBJ whole genome shotgun (WGS) entry which is preliminary data.</text>
</comment>
<proteinExistence type="predicted"/>
<name>A0AAD4XVH3_9MAGN</name>
<evidence type="ECO:0000313" key="3">
    <source>
        <dbReference type="Proteomes" id="UP001202328"/>
    </source>
</evidence>
<evidence type="ECO:0000256" key="1">
    <source>
        <dbReference type="SAM" id="SignalP"/>
    </source>
</evidence>
<keyword evidence="3" id="KW-1185">Reference proteome</keyword>
<reference evidence="2" key="1">
    <citation type="submission" date="2022-04" db="EMBL/GenBank/DDBJ databases">
        <title>A functionally conserved STORR gene fusion in Papaver species that diverged 16.8 million years ago.</title>
        <authorList>
            <person name="Catania T."/>
        </authorList>
    </citation>
    <scope>NUCLEOTIDE SEQUENCE</scope>
    <source>
        <strain evidence="2">S-188037</strain>
    </source>
</reference>
<protein>
    <submittedName>
        <fullName evidence="2">Uncharacterized protein</fullName>
    </submittedName>
</protein>
<feature type="chain" id="PRO_5041928380" evidence="1">
    <location>
        <begin position="27"/>
        <end position="61"/>
    </location>
</feature>
<feature type="non-terminal residue" evidence="2">
    <location>
        <position position="1"/>
    </location>
</feature>
<accession>A0AAD4XVH3</accession>